<sequence length="75" mass="8395">MKLNISGGYLLVNPRELQVRLQSSQVVMTVLAEDIRLLASARLLLADAGAVRWQLPLDSDEQLQQLVEFYGITPE</sequence>
<evidence type="ECO:0000313" key="1">
    <source>
        <dbReference type="EMBL" id="QVK23327.1"/>
    </source>
</evidence>
<dbReference type="RefSeq" id="WP_213681958.1">
    <property type="nucleotide sequence ID" value="NZ_CP074572.1"/>
</dbReference>
<keyword evidence="2" id="KW-1185">Reference proteome</keyword>
<proteinExistence type="predicted"/>
<protein>
    <submittedName>
        <fullName evidence="1">DUF3389 family protein</fullName>
    </submittedName>
</protein>
<accession>A0ABX8DF10</accession>
<dbReference type="EMBL" id="CP074572">
    <property type="protein sequence ID" value="QVK23327.1"/>
    <property type="molecule type" value="Genomic_DNA"/>
</dbReference>
<name>A0ABX8DF10_9GAMM</name>
<gene>
    <name evidence="1" type="ORF">KHX94_00395</name>
</gene>
<dbReference type="Pfam" id="PF11869">
    <property type="entry name" value="DUF3389"/>
    <property type="match status" value="1"/>
</dbReference>
<dbReference type="Proteomes" id="UP000676428">
    <property type="component" value="Chromosome"/>
</dbReference>
<reference evidence="1 2" key="1">
    <citation type="journal article" date="2012" name="Int. J. Syst. Evol. Microbiol.">
        <title>Shewanella dokdonensis sp. nov., isolated from seawater.</title>
        <authorList>
            <person name="Sung H.R."/>
            <person name="Yoon J.H."/>
            <person name="Ghim S.Y."/>
        </authorList>
    </citation>
    <scope>NUCLEOTIDE SEQUENCE [LARGE SCALE GENOMIC DNA]</scope>
    <source>
        <strain evidence="1 2">DSM 23626</strain>
    </source>
</reference>
<organism evidence="1 2">
    <name type="scientific">Shewanella dokdonensis</name>
    <dbReference type="NCBI Taxonomy" id="712036"/>
    <lineage>
        <taxon>Bacteria</taxon>
        <taxon>Pseudomonadati</taxon>
        <taxon>Pseudomonadota</taxon>
        <taxon>Gammaproteobacteria</taxon>
        <taxon>Alteromonadales</taxon>
        <taxon>Shewanellaceae</taxon>
        <taxon>Shewanella</taxon>
    </lineage>
</organism>
<dbReference type="InterPro" id="IPR021811">
    <property type="entry name" value="DUF3389"/>
</dbReference>
<evidence type="ECO:0000313" key="2">
    <source>
        <dbReference type="Proteomes" id="UP000676428"/>
    </source>
</evidence>